<evidence type="ECO:0000259" key="2">
    <source>
        <dbReference type="PROSITE" id="PS51253"/>
    </source>
</evidence>
<dbReference type="GO" id="GO:0003677">
    <property type="term" value="F:DNA binding"/>
    <property type="evidence" value="ECO:0007669"/>
    <property type="project" value="UniProtKB-KW"/>
</dbReference>
<dbReference type="AlphaFoldDB" id="A0A9P4U149"/>
<name>A0A9P4U149_9PEZI</name>
<dbReference type="Gene3D" id="1.10.3210.50">
    <property type="match status" value="1"/>
</dbReference>
<keyword evidence="1" id="KW-0238">DNA-binding</keyword>
<proteinExistence type="predicted"/>
<dbReference type="InterPro" id="IPR006600">
    <property type="entry name" value="HTH_CenpB_DNA-bd_dom"/>
</dbReference>
<dbReference type="InterPro" id="IPR003607">
    <property type="entry name" value="HD/PDEase_dom"/>
</dbReference>
<dbReference type="SUPFAM" id="SSF109604">
    <property type="entry name" value="HD-domain/PDEase-like"/>
    <property type="match status" value="1"/>
</dbReference>
<dbReference type="PROSITE" id="PS51253">
    <property type="entry name" value="HTH_CENPB"/>
    <property type="match status" value="1"/>
</dbReference>
<dbReference type="PANTHER" id="PTHR33594">
    <property type="entry name" value="SUPERFAMILY HYDROLASE, PUTATIVE (AFU_ORTHOLOGUE AFUA_1G03035)-RELATED"/>
    <property type="match status" value="1"/>
</dbReference>
<comment type="caution">
    <text evidence="3">The sequence shown here is derived from an EMBL/GenBank/DDBJ whole genome shotgun (WGS) entry which is preliminary data.</text>
</comment>
<dbReference type="Proteomes" id="UP000800235">
    <property type="component" value="Unassembled WGS sequence"/>
</dbReference>
<dbReference type="SMART" id="SM00471">
    <property type="entry name" value="HDc"/>
    <property type="match status" value="1"/>
</dbReference>
<dbReference type="PANTHER" id="PTHR33594:SF1">
    <property type="entry name" value="HD_PDEASE DOMAIN-CONTAINING PROTEIN"/>
    <property type="match status" value="1"/>
</dbReference>
<dbReference type="EMBL" id="MU007017">
    <property type="protein sequence ID" value="KAF2434299.1"/>
    <property type="molecule type" value="Genomic_DNA"/>
</dbReference>
<organism evidence="3 4">
    <name type="scientific">Tothia fuscella</name>
    <dbReference type="NCBI Taxonomy" id="1048955"/>
    <lineage>
        <taxon>Eukaryota</taxon>
        <taxon>Fungi</taxon>
        <taxon>Dikarya</taxon>
        <taxon>Ascomycota</taxon>
        <taxon>Pezizomycotina</taxon>
        <taxon>Dothideomycetes</taxon>
        <taxon>Pleosporomycetidae</taxon>
        <taxon>Venturiales</taxon>
        <taxon>Cylindrosympodiaceae</taxon>
        <taxon>Tothia</taxon>
    </lineage>
</organism>
<gene>
    <name evidence="3" type="ORF">EJ08DRAFT_646723</name>
</gene>
<keyword evidence="4" id="KW-1185">Reference proteome</keyword>
<sequence length="370" mass="41294">MPKAKSSAYAEEEVKVQAAIASYKAGEYKSVAAAAAAHNAKYDRVKGRMGGRISKSQRPGANKLLTEEEEKGLLLWMTDQDNRGHGFTKPQLERECNNILLTRPWDRSTANTPKKCGEHWAYRFVDAHPPFRLRLEHPKRIPLPPTEMETLMATTKTYVEEYMSHYDPSHDWFHIQRVLALAHRIEAAERVIRPHVAFDSDLITLSALLHDVGDRKYLQPGESGDSIVSKWLMEQGCDATFAGKVQLVVTNVSFTNETANMSTVQALCEVIPELAIVQDADRLDSIGAVGIGRLFAYGGAKCQDRGLSVEHFHTKLLRIVDRMKTPTGKALAKERTDRLRIFLGWWGDETKGVNLAPPVHNHANTTSGAA</sequence>
<dbReference type="Pfam" id="PF03221">
    <property type="entry name" value="HTH_Tnp_Tc5"/>
    <property type="match status" value="1"/>
</dbReference>
<protein>
    <recommendedName>
        <fullName evidence="2">HTH CENPB-type domain-containing protein</fullName>
    </recommendedName>
</protein>
<reference evidence="3" key="1">
    <citation type="journal article" date="2020" name="Stud. Mycol.">
        <title>101 Dothideomycetes genomes: a test case for predicting lifestyles and emergence of pathogens.</title>
        <authorList>
            <person name="Haridas S."/>
            <person name="Albert R."/>
            <person name="Binder M."/>
            <person name="Bloem J."/>
            <person name="Labutti K."/>
            <person name="Salamov A."/>
            <person name="Andreopoulos B."/>
            <person name="Baker S."/>
            <person name="Barry K."/>
            <person name="Bills G."/>
            <person name="Bluhm B."/>
            <person name="Cannon C."/>
            <person name="Castanera R."/>
            <person name="Culley D."/>
            <person name="Daum C."/>
            <person name="Ezra D."/>
            <person name="Gonzalez J."/>
            <person name="Henrissat B."/>
            <person name="Kuo A."/>
            <person name="Liang C."/>
            <person name="Lipzen A."/>
            <person name="Lutzoni F."/>
            <person name="Magnuson J."/>
            <person name="Mondo S."/>
            <person name="Nolan M."/>
            <person name="Ohm R."/>
            <person name="Pangilinan J."/>
            <person name="Park H.-J."/>
            <person name="Ramirez L."/>
            <person name="Alfaro M."/>
            <person name="Sun H."/>
            <person name="Tritt A."/>
            <person name="Yoshinaga Y."/>
            <person name="Zwiers L.-H."/>
            <person name="Turgeon B."/>
            <person name="Goodwin S."/>
            <person name="Spatafora J."/>
            <person name="Crous P."/>
            <person name="Grigoriev I."/>
        </authorList>
    </citation>
    <scope>NUCLEOTIDE SEQUENCE</scope>
    <source>
        <strain evidence="3">CBS 130266</strain>
    </source>
</reference>
<feature type="domain" description="HTH CENPB-type" evidence="2">
    <location>
        <begin position="57"/>
        <end position="134"/>
    </location>
</feature>
<accession>A0A9P4U149</accession>
<dbReference type="OrthoDB" id="16547at2759"/>
<evidence type="ECO:0000256" key="1">
    <source>
        <dbReference type="ARBA" id="ARBA00023125"/>
    </source>
</evidence>
<evidence type="ECO:0000313" key="3">
    <source>
        <dbReference type="EMBL" id="KAF2434299.1"/>
    </source>
</evidence>
<dbReference type="CDD" id="cd00077">
    <property type="entry name" value="HDc"/>
    <property type="match status" value="1"/>
</dbReference>
<evidence type="ECO:0000313" key="4">
    <source>
        <dbReference type="Proteomes" id="UP000800235"/>
    </source>
</evidence>